<dbReference type="PANTHER" id="PTHR33392:SF6">
    <property type="entry name" value="POLYISOPRENYL-TEICHOIC ACID--PEPTIDOGLYCAN TEICHOIC ACID TRANSFERASE TAGU"/>
    <property type="match status" value="1"/>
</dbReference>
<dbReference type="InterPro" id="IPR004474">
    <property type="entry name" value="LytR_CpsA_psr"/>
</dbReference>
<comment type="caution">
    <text evidence="3">The sequence shown here is derived from an EMBL/GenBank/DDBJ whole genome shotgun (WGS) entry which is preliminary data.</text>
</comment>
<sequence>MKKRKTKKSKNTSKKWWIILGVVLILGLSGFIFQKQLAMFAFDIFLSDTVEIKLSDSYKPIDGKPAVDREITKPFSVLLLGVDQRDEDEIGRSDTIIFSIIRPKDNKVLLVSIPRDTYTEIVGHGTTDKINHAFAFGSVKDKVIGGPKMSMDTVGKLLDHEINHYATINFEGFKDVVDAVGGVKLPIKEDIVNKGAAHEKFRVDANKPIYSGQEALYFVRYREDSDFNRTERNRIFLEAFKDRVLELDQIAKLPMLMDIMGKNFKTDMKPRYIIDLAKQMFQMGSAPTISSYMLLGEGERMDDGIWYYLPNEEDLTYTKSLITNWMDPNIQPSALMVPRKMEAE</sequence>
<dbReference type="RefSeq" id="WP_233698877.1">
    <property type="nucleotide sequence ID" value="NZ_JAJNBZ010000035.1"/>
</dbReference>
<evidence type="ECO:0000259" key="2">
    <source>
        <dbReference type="Pfam" id="PF03816"/>
    </source>
</evidence>
<dbReference type="Gene3D" id="3.40.630.190">
    <property type="entry name" value="LCP protein"/>
    <property type="match status" value="1"/>
</dbReference>
<organism evidence="3 4">
    <name type="scientific">Paenibacillus profundus</name>
    <dbReference type="NCBI Taxonomy" id="1173085"/>
    <lineage>
        <taxon>Bacteria</taxon>
        <taxon>Bacillati</taxon>
        <taxon>Bacillota</taxon>
        <taxon>Bacilli</taxon>
        <taxon>Bacillales</taxon>
        <taxon>Paenibacillaceae</taxon>
        <taxon>Paenibacillus</taxon>
    </lineage>
</organism>
<dbReference type="Proteomes" id="UP001199916">
    <property type="component" value="Unassembled WGS sequence"/>
</dbReference>
<keyword evidence="4" id="KW-1185">Reference proteome</keyword>
<name>A0ABS8YLU8_9BACL</name>
<accession>A0ABS8YLU8</accession>
<reference evidence="3 4" key="1">
    <citation type="submission" date="2021-11" db="EMBL/GenBank/DDBJ databases">
        <title>Draft genome sequence of Paenibacillus profundus YoMME, a new Gram-positive bacteria with exoelectrogenic properties.</title>
        <authorList>
            <person name="Hubenova Y."/>
            <person name="Hubenova E."/>
            <person name="Manasiev Y."/>
            <person name="Peykov S."/>
            <person name="Mitov M."/>
        </authorList>
    </citation>
    <scope>NUCLEOTIDE SEQUENCE [LARGE SCALE GENOMIC DNA]</scope>
    <source>
        <strain evidence="3 4">YoMME</strain>
    </source>
</reference>
<comment type="similarity">
    <text evidence="1">Belongs to the LytR/CpsA/Psr (LCP) family.</text>
</comment>
<proteinExistence type="inferred from homology"/>
<evidence type="ECO:0000313" key="3">
    <source>
        <dbReference type="EMBL" id="MCE5172816.1"/>
    </source>
</evidence>
<dbReference type="NCBIfam" id="TIGR00350">
    <property type="entry name" value="lytR_cpsA_psr"/>
    <property type="match status" value="1"/>
</dbReference>
<feature type="domain" description="Cell envelope-related transcriptional attenuator" evidence="2">
    <location>
        <begin position="92"/>
        <end position="243"/>
    </location>
</feature>
<protein>
    <submittedName>
        <fullName evidence="3">LCP family protein</fullName>
    </submittedName>
</protein>
<dbReference type="EMBL" id="JAJNBZ010000035">
    <property type="protein sequence ID" value="MCE5172816.1"/>
    <property type="molecule type" value="Genomic_DNA"/>
</dbReference>
<evidence type="ECO:0000313" key="4">
    <source>
        <dbReference type="Proteomes" id="UP001199916"/>
    </source>
</evidence>
<gene>
    <name evidence="3" type="ORF">LQV63_26460</name>
</gene>
<dbReference type="Pfam" id="PF03816">
    <property type="entry name" value="LytR_cpsA_psr"/>
    <property type="match status" value="1"/>
</dbReference>
<evidence type="ECO:0000256" key="1">
    <source>
        <dbReference type="ARBA" id="ARBA00006068"/>
    </source>
</evidence>
<dbReference type="InterPro" id="IPR050922">
    <property type="entry name" value="LytR/CpsA/Psr_CW_biosynth"/>
</dbReference>
<dbReference type="PANTHER" id="PTHR33392">
    <property type="entry name" value="POLYISOPRENYL-TEICHOIC ACID--PEPTIDOGLYCAN TEICHOIC ACID TRANSFERASE TAGU"/>
    <property type="match status" value="1"/>
</dbReference>